<dbReference type="Pfam" id="PF01266">
    <property type="entry name" value="DAO"/>
    <property type="match status" value="1"/>
</dbReference>
<dbReference type="EMBL" id="JAPNTZ010000014">
    <property type="protein sequence ID" value="MCY1143025.1"/>
    <property type="molecule type" value="Genomic_DNA"/>
</dbReference>
<evidence type="ECO:0000313" key="2">
    <source>
        <dbReference type="EMBL" id="MCY1143025.1"/>
    </source>
</evidence>
<dbReference type="Gene3D" id="3.30.9.10">
    <property type="entry name" value="D-Amino Acid Oxidase, subunit A, domain 2"/>
    <property type="match status" value="1"/>
</dbReference>
<accession>A0ABT4BBS9</accession>
<feature type="domain" description="FAD dependent oxidoreductase" evidence="1">
    <location>
        <begin position="5"/>
        <end position="295"/>
    </location>
</feature>
<dbReference type="Gene3D" id="3.50.50.60">
    <property type="entry name" value="FAD/NAD(P)-binding domain"/>
    <property type="match status" value="2"/>
</dbReference>
<dbReference type="RefSeq" id="WP_267567491.1">
    <property type="nucleotide sequence ID" value="NZ_JAPNTZ010000014.1"/>
</dbReference>
<protein>
    <submittedName>
        <fullName evidence="2">FAD-binding oxidoreductase</fullName>
    </submittedName>
</protein>
<keyword evidence="3" id="KW-1185">Reference proteome</keyword>
<dbReference type="InterPro" id="IPR036188">
    <property type="entry name" value="FAD/NAD-bd_sf"/>
</dbReference>
<organism evidence="2 3">
    <name type="scientific">Paractinoplanes pyxinae</name>
    <dbReference type="NCBI Taxonomy" id="2997416"/>
    <lineage>
        <taxon>Bacteria</taxon>
        <taxon>Bacillati</taxon>
        <taxon>Actinomycetota</taxon>
        <taxon>Actinomycetes</taxon>
        <taxon>Micromonosporales</taxon>
        <taxon>Micromonosporaceae</taxon>
        <taxon>Paractinoplanes</taxon>
    </lineage>
</organism>
<evidence type="ECO:0000313" key="3">
    <source>
        <dbReference type="Proteomes" id="UP001151002"/>
    </source>
</evidence>
<dbReference type="PANTHER" id="PTHR13847">
    <property type="entry name" value="SARCOSINE DEHYDROGENASE-RELATED"/>
    <property type="match status" value="1"/>
</dbReference>
<dbReference type="Proteomes" id="UP001151002">
    <property type="component" value="Unassembled WGS sequence"/>
</dbReference>
<proteinExistence type="predicted"/>
<sequence>MNIRAAVVGAGIVGAAIAYEIARAGGDVVLVDKAEPGSGVTADSFAWIGEPRDGDKEDASTPLRRGALTDWRRWEREVPGVRVQWRGALLCGEDGDADASELEPNLRQPPVRSVFLKTHGAVDPVAVTQALIRAAQSHGARLQTHTVVDPLTAWGDADVVVIAAGVGAPALLRPLGFELPVTSSPAHLVRFAAPPGLVRTIFVTPDLEVREAADGELLVAAAGDTPDPGPEMLRRLTTAFDAPGVRLLGVRTGERPMPADGMPHIGPVPGVEGVYVAVMHSGVTLAAKAARLIAEEIVGGVEATDLAGLRPRAATPQAE</sequence>
<evidence type="ECO:0000259" key="1">
    <source>
        <dbReference type="Pfam" id="PF01266"/>
    </source>
</evidence>
<reference evidence="2" key="1">
    <citation type="submission" date="2022-11" db="EMBL/GenBank/DDBJ databases">
        <authorList>
            <person name="Somphong A."/>
            <person name="Phongsopitanun W."/>
        </authorList>
    </citation>
    <scope>NUCLEOTIDE SEQUENCE</scope>
    <source>
        <strain evidence="2">Pm04-4</strain>
    </source>
</reference>
<dbReference type="InterPro" id="IPR006076">
    <property type="entry name" value="FAD-dep_OxRdtase"/>
</dbReference>
<gene>
    <name evidence="2" type="ORF">OWR29_33950</name>
</gene>
<comment type="caution">
    <text evidence="2">The sequence shown here is derived from an EMBL/GenBank/DDBJ whole genome shotgun (WGS) entry which is preliminary data.</text>
</comment>
<name>A0ABT4BBS9_9ACTN</name>
<dbReference type="SUPFAM" id="SSF51905">
    <property type="entry name" value="FAD/NAD(P)-binding domain"/>
    <property type="match status" value="1"/>
</dbReference>